<gene>
    <name evidence="1" type="ORF">JCM9157_3844</name>
</gene>
<sequence length="83" mass="9920">MSQRTVNDYPIILKAEHISEIIGCSKRVAYELMEQADFPLVRMGRLKRVERDAFFTWFKVQSNKSNPNHEGTIDLWQKRYRTM</sequence>
<name>W4QYA9_HALA3</name>
<dbReference type="eggNOG" id="COG3311">
    <property type="taxonomic scope" value="Bacteria"/>
</dbReference>
<dbReference type="OrthoDB" id="122388at2"/>
<protein>
    <submittedName>
        <fullName evidence="1">DNA binding protein</fullName>
    </submittedName>
</protein>
<dbReference type="AlphaFoldDB" id="W4QYA9"/>
<reference evidence="1 2" key="1">
    <citation type="journal article" date="2014" name="Genome Announc.">
        <title>Draft Genome Sequences of Three Alkaliphilic Bacillus Strains, Bacillus wakoensis JCM 9140T, Bacillus akibai JCM 9157T, and Bacillus hemicellulosilyticus JCM 9152T.</title>
        <authorList>
            <person name="Yuki M."/>
            <person name="Oshima K."/>
            <person name="Suda W."/>
            <person name="Oshida Y."/>
            <person name="Kitamura K."/>
            <person name="Iida T."/>
            <person name="Hattori M."/>
            <person name="Ohkuma M."/>
        </authorList>
    </citation>
    <scope>NUCLEOTIDE SEQUENCE [LARGE SCALE GENOMIC DNA]</scope>
    <source>
        <strain evidence="1 2">JCM 9157</strain>
    </source>
</reference>
<dbReference type="Proteomes" id="UP000018896">
    <property type="component" value="Unassembled WGS sequence"/>
</dbReference>
<dbReference type="RefSeq" id="WP_052013223.1">
    <property type="nucleotide sequence ID" value="NZ_BAUV01000039.1"/>
</dbReference>
<dbReference type="EMBL" id="BAUV01000039">
    <property type="protein sequence ID" value="GAE36643.1"/>
    <property type="molecule type" value="Genomic_DNA"/>
</dbReference>
<proteinExistence type="predicted"/>
<accession>W4QYA9</accession>
<evidence type="ECO:0000313" key="1">
    <source>
        <dbReference type="EMBL" id="GAE36643.1"/>
    </source>
</evidence>
<dbReference type="STRING" id="1236973.JCM9157_3844"/>
<keyword evidence="2" id="KW-1185">Reference proteome</keyword>
<comment type="caution">
    <text evidence="1">The sequence shown here is derived from an EMBL/GenBank/DDBJ whole genome shotgun (WGS) entry which is preliminary data.</text>
</comment>
<organism evidence="1 2">
    <name type="scientific">Halalkalibacter akibai (strain ATCC 43226 / DSM 21942 / CIP 109018 / JCM 9157 / 1139)</name>
    <name type="common">Bacillus akibai</name>
    <dbReference type="NCBI Taxonomy" id="1236973"/>
    <lineage>
        <taxon>Bacteria</taxon>
        <taxon>Bacillati</taxon>
        <taxon>Bacillota</taxon>
        <taxon>Bacilli</taxon>
        <taxon>Bacillales</taxon>
        <taxon>Bacillaceae</taxon>
        <taxon>Halalkalibacter</taxon>
    </lineage>
</organism>
<evidence type="ECO:0000313" key="2">
    <source>
        <dbReference type="Proteomes" id="UP000018896"/>
    </source>
</evidence>